<keyword evidence="3" id="KW-1185">Reference proteome</keyword>
<gene>
    <name evidence="2" type="ORF">OUO13_06575</name>
</gene>
<dbReference type="EMBL" id="JAPNOA010000019">
    <property type="protein sequence ID" value="MCY0964844.1"/>
    <property type="molecule type" value="Genomic_DNA"/>
</dbReference>
<evidence type="ECO:0000313" key="3">
    <source>
        <dbReference type="Proteomes" id="UP001150830"/>
    </source>
</evidence>
<dbReference type="InterPro" id="IPR001109">
    <property type="entry name" value="Hydrogenase_HupF/HypC"/>
</dbReference>
<name>A0A9X3EC50_9GAMM</name>
<dbReference type="PRINTS" id="PR00445">
    <property type="entry name" value="HUPFHYPC"/>
</dbReference>
<dbReference type="PROSITE" id="PS01097">
    <property type="entry name" value="HUPF_HYPC"/>
    <property type="match status" value="1"/>
</dbReference>
<dbReference type="SUPFAM" id="SSF159127">
    <property type="entry name" value="HupF/HypC-like"/>
    <property type="match status" value="1"/>
</dbReference>
<dbReference type="RefSeq" id="WP_283173060.1">
    <property type="nucleotide sequence ID" value="NZ_JAPNOA010000019.1"/>
</dbReference>
<evidence type="ECO:0000313" key="2">
    <source>
        <dbReference type="EMBL" id="MCY0964844.1"/>
    </source>
</evidence>
<proteinExistence type="inferred from homology"/>
<comment type="caution">
    <text evidence="2">The sequence shown here is derived from an EMBL/GenBank/DDBJ whole genome shotgun (WGS) entry which is preliminary data.</text>
</comment>
<dbReference type="GO" id="GO:0005506">
    <property type="term" value="F:iron ion binding"/>
    <property type="evidence" value="ECO:0007669"/>
    <property type="project" value="TreeGrafter"/>
</dbReference>
<protein>
    <submittedName>
        <fullName evidence="2">HypC/HybG/HupF family hydrogenase formation chaperone</fullName>
    </submittedName>
</protein>
<evidence type="ECO:0000256" key="1">
    <source>
        <dbReference type="ARBA" id="ARBA00006018"/>
    </source>
</evidence>
<sequence length="115" mass="12429">MCIGIPMQIRALDLASLRASCEAWPGLVLQQDGPQIVDLSLLGPLPVGQWVLVFLGAARECLDSERARQTGQALLALQQIQDGALSGFDHLFADLDREPSLPEHLRAQASAKENS</sequence>
<dbReference type="GO" id="GO:0051604">
    <property type="term" value="P:protein maturation"/>
    <property type="evidence" value="ECO:0007669"/>
    <property type="project" value="TreeGrafter"/>
</dbReference>
<reference evidence="2" key="1">
    <citation type="submission" date="2022-11" db="EMBL/GenBank/DDBJ databases">
        <title>Parathalassolutuus dongxingensis gen. nov., sp. nov., a novel member of family Oceanospirillaceae isolated from a coastal shrimp pond in Guangxi, China.</title>
        <authorList>
            <person name="Chen H."/>
        </authorList>
    </citation>
    <scope>NUCLEOTIDE SEQUENCE</scope>
    <source>
        <strain evidence="2">G-43</strain>
    </source>
</reference>
<organism evidence="2 3">
    <name type="scientific">Parathalassolituus penaei</name>
    <dbReference type="NCBI Taxonomy" id="2997323"/>
    <lineage>
        <taxon>Bacteria</taxon>
        <taxon>Pseudomonadati</taxon>
        <taxon>Pseudomonadota</taxon>
        <taxon>Gammaproteobacteria</taxon>
        <taxon>Oceanospirillales</taxon>
        <taxon>Oceanospirillaceae</taxon>
        <taxon>Parathalassolituus</taxon>
    </lineage>
</organism>
<dbReference type="PANTHER" id="PTHR35177:SF1">
    <property type="entry name" value="HYDROGENASE MATURATION FACTOR HYPC"/>
    <property type="match status" value="1"/>
</dbReference>
<dbReference type="Proteomes" id="UP001150830">
    <property type="component" value="Unassembled WGS sequence"/>
</dbReference>
<comment type="similarity">
    <text evidence="1">Belongs to the HupF/HypC family.</text>
</comment>
<accession>A0A9X3EC50</accession>
<dbReference type="NCBIfam" id="TIGR00074">
    <property type="entry name" value="hypC_hupF"/>
    <property type="match status" value="1"/>
</dbReference>
<dbReference type="Gene3D" id="2.30.30.140">
    <property type="match status" value="1"/>
</dbReference>
<dbReference type="InterPro" id="IPR019812">
    <property type="entry name" value="Hydgase_assmbl_chp_CS"/>
</dbReference>
<dbReference type="Pfam" id="PF01455">
    <property type="entry name" value="HupF_HypC"/>
    <property type="match status" value="1"/>
</dbReference>
<dbReference type="AlphaFoldDB" id="A0A9X3EC50"/>
<dbReference type="GO" id="GO:1902670">
    <property type="term" value="F:carbon dioxide binding"/>
    <property type="evidence" value="ECO:0007669"/>
    <property type="project" value="TreeGrafter"/>
</dbReference>
<dbReference type="PANTHER" id="PTHR35177">
    <property type="entry name" value="HYDROGENASE MATURATION FACTOR HYBG"/>
    <property type="match status" value="1"/>
</dbReference>